<keyword evidence="1" id="KW-0472">Membrane</keyword>
<dbReference type="PANTHER" id="PTHR30093">
    <property type="entry name" value="GENERAL SECRETION PATHWAY PROTEIN G"/>
    <property type="match status" value="1"/>
</dbReference>
<comment type="caution">
    <text evidence="2">The sequence shown here is derived from an EMBL/GenBank/DDBJ whole genome shotgun (WGS) entry which is preliminary data.</text>
</comment>
<gene>
    <name evidence="2" type="ORF">V6255_07890</name>
</gene>
<dbReference type="RefSeq" id="WP_341627654.1">
    <property type="nucleotide sequence ID" value="NZ_JBAKBA010000014.1"/>
</dbReference>
<dbReference type="NCBIfam" id="TIGR02532">
    <property type="entry name" value="IV_pilin_GFxxxE"/>
    <property type="match status" value="1"/>
</dbReference>
<keyword evidence="1" id="KW-0812">Transmembrane</keyword>
<accession>A0ABU9HB06</accession>
<keyword evidence="3" id="KW-1185">Reference proteome</keyword>
<proteinExistence type="predicted"/>
<organism evidence="2 3">
    <name type="scientific">Psychromonas arctica</name>
    <dbReference type="NCBI Taxonomy" id="168275"/>
    <lineage>
        <taxon>Bacteria</taxon>
        <taxon>Pseudomonadati</taxon>
        <taxon>Pseudomonadota</taxon>
        <taxon>Gammaproteobacteria</taxon>
        <taxon>Alteromonadales</taxon>
        <taxon>Psychromonadaceae</taxon>
        <taxon>Psychromonas</taxon>
    </lineage>
</organism>
<sequence>MKKDNGFTLIELLIVIAIIGILGAIAYPSYQDSIKKSRRADAQAALQGLAQAMERHYTTTGTYASAAAGSADTGAPRIYSTKTPVDGTVTYYNLKITSAGISSYIIGAEPDGAQEGDGVLLLRSTGARSWDMNNSSAGSLASFVNETTSSEQCWNC</sequence>
<dbReference type="InterPro" id="IPR012902">
    <property type="entry name" value="N_methyl_site"/>
</dbReference>
<dbReference type="SUPFAM" id="SSF54523">
    <property type="entry name" value="Pili subunits"/>
    <property type="match status" value="1"/>
</dbReference>
<protein>
    <submittedName>
        <fullName evidence="2">Type IV pilin protein</fullName>
    </submittedName>
</protein>
<dbReference type="Pfam" id="PF16732">
    <property type="entry name" value="ComP_DUS"/>
    <property type="match status" value="1"/>
</dbReference>
<evidence type="ECO:0000313" key="2">
    <source>
        <dbReference type="EMBL" id="MEL0659060.1"/>
    </source>
</evidence>
<reference evidence="2 3" key="1">
    <citation type="submission" date="2024-02" db="EMBL/GenBank/DDBJ databases">
        <title>Bacteria isolated from the canopy kelp, Nereocystis luetkeana.</title>
        <authorList>
            <person name="Pfister C.A."/>
            <person name="Younker I.T."/>
            <person name="Light S.H."/>
        </authorList>
    </citation>
    <scope>NUCLEOTIDE SEQUENCE [LARGE SCALE GENOMIC DNA]</scope>
    <source>
        <strain evidence="2 3">TI.2.07</strain>
    </source>
</reference>
<dbReference type="InterPro" id="IPR031982">
    <property type="entry name" value="PilE-like"/>
</dbReference>
<dbReference type="EMBL" id="JBAKBA010000014">
    <property type="protein sequence ID" value="MEL0659060.1"/>
    <property type="molecule type" value="Genomic_DNA"/>
</dbReference>
<name>A0ABU9HB06_9GAMM</name>
<keyword evidence="1" id="KW-1133">Transmembrane helix</keyword>
<dbReference type="Proteomes" id="UP001366060">
    <property type="component" value="Unassembled WGS sequence"/>
</dbReference>
<dbReference type="Pfam" id="PF07963">
    <property type="entry name" value="N_methyl"/>
    <property type="match status" value="1"/>
</dbReference>
<dbReference type="InterPro" id="IPR045584">
    <property type="entry name" value="Pilin-like"/>
</dbReference>
<dbReference type="PANTHER" id="PTHR30093:SF47">
    <property type="entry name" value="TYPE IV PILUS NON-CORE MINOR PILIN PILE"/>
    <property type="match status" value="1"/>
</dbReference>
<feature type="transmembrane region" description="Helical" evidence="1">
    <location>
        <begin position="6"/>
        <end position="30"/>
    </location>
</feature>
<evidence type="ECO:0000256" key="1">
    <source>
        <dbReference type="SAM" id="Phobius"/>
    </source>
</evidence>
<dbReference type="Gene3D" id="3.30.700.10">
    <property type="entry name" value="Glycoprotein, Type 4 Pilin"/>
    <property type="match status" value="1"/>
</dbReference>
<evidence type="ECO:0000313" key="3">
    <source>
        <dbReference type="Proteomes" id="UP001366060"/>
    </source>
</evidence>